<dbReference type="PROSITE" id="PS50110">
    <property type="entry name" value="RESPONSE_REGULATORY"/>
    <property type="match status" value="1"/>
</dbReference>
<dbReference type="Pfam" id="PF00072">
    <property type="entry name" value="Response_reg"/>
    <property type="match status" value="1"/>
</dbReference>
<dbReference type="PRINTS" id="PR00344">
    <property type="entry name" value="BCTRLSENSOR"/>
</dbReference>
<name>A0ABX1MV43_9RHOO</name>
<feature type="coiled-coil region" evidence="8">
    <location>
        <begin position="234"/>
        <end position="261"/>
    </location>
</feature>
<evidence type="ECO:0000259" key="12">
    <source>
        <dbReference type="PROSITE" id="PS50885"/>
    </source>
</evidence>
<dbReference type="InterPro" id="IPR036097">
    <property type="entry name" value="HisK_dim/P_sf"/>
</dbReference>
<dbReference type="InterPro" id="IPR019247">
    <property type="entry name" value="Histidine_kinase_BarA_N"/>
</dbReference>
<dbReference type="SUPFAM" id="SSF55874">
    <property type="entry name" value="ATPase domain of HSP90 chaperone/DNA topoisomerase II/histidine kinase"/>
    <property type="match status" value="1"/>
</dbReference>
<evidence type="ECO:0000256" key="8">
    <source>
        <dbReference type="SAM" id="Coils"/>
    </source>
</evidence>
<dbReference type="CDD" id="cd06225">
    <property type="entry name" value="HAMP"/>
    <property type="match status" value="1"/>
</dbReference>
<feature type="domain" description="Histidine kinase" evidence="10">
    <location>
        <begin position="275"/>
        <end position="488"/>
    </location>
</feature>
<dbReference type="Pfam" id="PF00672">
    <property type="entry name" value="HAMP"/>
    <property type="match status" value="1"/>
</dbReference>
<dbReference type="InterPro" id="IPR003661">
    <property type="entry name" value="HisK_dim/P_dom"/>
</dbReference>
<evidence type="ECO:0000256" key="1">
    <source>
        <dbReference type="ARBA" id="ARBA00000085"/>
    </source>
</evidence>
<feature type="domain" description="Response regulatory" evidence="11">
    <location>
        <begin position="509"/>
        <end position="626"/>
    </location>
</feature>
<dbReference type="SUPFAM" id="SSF47384">
    <property type="entry name" value="Homodimeric domain of signal transducing histidine kinase"/>
    <property type="match status" value="1"/>
</dbReference>
<feature type="domain" description="HAMP" evidence="12">
    <location>
        <begin position="190"/>
        <end position="242"/>
    </location>
</feature>
<evidence type="ECO:0000256" key="2">
    <source>
        <dbReference type="ARBA" id="ARBA00004370"/>
    </source>
</evidence>
<dbReference type="PROSITE" id="PS50885">
    <property type="entry name" value="HAMP"/>
    <property type="match status" value="1"/>
</dbReference>
<dbReference type="Gene3D" id="1.10.287.130">
    <property type="match status" value="1"/>
</dbReference>
<dbReference type="Gene3D" id="3.40.50.2300">
    <property type="match status" value="1"/>
</dbReference>
<evidence type="ECO:0000256" key="3">
    <source>
        <dbReference type="ARBA" id="ARBA00012438"/>
    </source>
</evidence>
<dbReference type="Pfam" id="PF09984">
    <property type="entry name" value="sCache_4"/>
    <property type="match status" value="1"/>
</dbReference>
<dbReference type="SMART" id="SM00448">
    <property type="entry name" value="REC"/>
    <property type="match status" value="1"/>
</dbReference>
<dbReference type="InterPro" id="IPR011006">
    <property type="entry name" value="CheY-like_superfamily"/>
</dbReference>
<dbReference type="SMART" id="SM00304">
    <property type="entry name" value="HAMP"/>
    <property type="match status" value="1"/>
</dbReference>
<dbReference type="Proteomes" id="UP000601990">
    <property type="component" value="Unassembled WGS sequence"/>
</dbReference>
<dbReference type="SUPFAM" id="SSF158472">
    <property type="entry name" value="HAMP domain-like"/>
    <property type="match status" value="1"/>
</dbReference>
<evidence type="ECO:0000259" key="11">
    <source>
        <dbReference type="PROSITE" id="PS50110"/>
    </source>
</evidence>
<evidence type="ECO:0000256" key="4">
    <source>
        <dbReference type="ARBA" id="ARBA00022553"/>
    </source>
</evidence>
<dbReference type="PANTHER" id="PTHR43047">
    <property type="entry name" value="TWO-COMPONENT HISTIDINE PROTEIN KINASE"/>
    <property type="match status" value="1"/>
</dbReference>
<dbReference type="InterPro" id="IPR001789">
    <property type="entry name" value="Sig_transdc_resp-reg_receiver"/>
</dbReference>
<dbReference type="EMBL" id="WTVH01000001">
    <property type="protein sequence ID" value="NMF91847.1"/>
    <property type="molecule type" value="Genomic_DNA"/>
</dbReference>
<dbReference type="Gene3D" id="6.10.340.10">
    <property type="match status" value="1"/>
</dbReference>
<dbReference type="InterPro" id="IPR003594">
    <property type="entry name" value="HATPase_dom"/>
</dbReference>
<dbReference type="CDD" id="cd00082">
    <property type="entry name" value="HisKA"/>
    <property type="match status" value="1"/>
</dbReference>
<dbReference type="InterPro" id="IPR005467">
    <property type="entry name" value="His_kinase_dom"/>
</dbReference>
<dbReference type="SMART" id="SM00388">
    <property type="entry name" value="HisKA"/>
    <property type="match status" value="1"/>
</dbReference>
<keyword evidence="4 7" id="KW-0597">Phosphoprotein</keyword>
<dbReference type="SUPFAM" id="SSF52172">
    <property type="entry name" value="CheY-like"/>
    <property type="match status" value="1"/>
</dbReference>
<keyword evidence="9" id="KW-0472">Membrane</keyword>
<evidence type="ECO:0000256" key="5">
    <source>
        <dbReference type="ARBA" id="ARBA00022679"/>
    </source>
</evidence>
<dbReference type="InterPro" id="IPR004358">
    <property type="entry name" value="Sig_transdc_His_kin-like_C"/>
</dbReference>
<feature type="transmembrane region" description="Helical" evidence="9">
    <location>
        <begin position="166"/>
        <end position="188"/>
    </location>
</feature>
<keyword evidence="5" id="KW-0808">Transferase</keyword>
<keyword evidence="6" id="KW-0418">Kinase</keyword>
<keyword evidence="9" id="KW-1133">Transmembrane helix</keyword>
<comment type="catalytic activity">
    <reaction evidence="1">
        <text>ATP + protein L-histidine = ADP + protein N-phospho-L-histidine.</text>
        <dbReference type="EC" id="2.7.13.3"/>
    </reaction>
</comment>
<accession>A0ABX1MV43</accession>
<dbReference type="SMART" id="SM00387">
    <property type="entry name" value="HATPase_c"/>
    <property type="match status" value="1"/>
</dbReference>
<keyword evidence="9" id="KW-0812">Transmembrane</keyword>
<evidence type="ECO:0000313" key="14">
    <source>
        <dbReference type="Proteomes" id="UP000601990"/>
    </source>
</evidence>
<feature type="modified residue" description="4-aspartylphosphate" evidence="7">
    <location>
        <position position="560"/>
    </location>
</feature>
<dbReference type="EC" id="2.7.13.3" evidence="3"/>
<proteinExistence type="predicted"/>
<comment type="subcellular location">
    <subcellularLocation>
        <location evidence="2">Membrane</location>
    </subcellularLocation>
</comment>
<evidence type="ECO:0000259" key="10">
    <source>
        <dbReference type="PROSITE" id="PS50109"/>
    </source>
</evidence>
<evidence type="ECO:0000256" key="6">
    <source>
        <dbReference type="ARBA" id="ARBA00022777"/>
    </source>
</evidence>
<evidence type="ECO:0000256" key="9">
    <source>
        <dbReference type="SAM" id="Phobius"/>
    </source>
</evidence>
<gene>
    <name evidence="13" type="ORF">GO608_00690</name>
</gene>
<dbReference type="PROSITE" id="PS50109">
    <property type="entry name" value="HIS_KIN"/>
    <property type="match status" value="1"/>
</dbReference>
<reference evidence="13" key="1">
    <citation type="submission" date="2019-12" db="EMBL/GenBank/DDBJ databases">
        <title>Comparative genomics gives insights into the taxonomy of the Azoarcus-Aromatoleum group and reveals separate origins of nif in the plant-associated Azoarcus and non-plant-associated Aromatoleum sub-groups.</title>
        <authorList>
            <person name="Lafos M."/>
            <person name="Maluk M."/>
            <person name="Batista M."/>
            <person name="Junghare M."/>
            <person name="Carmona M."/>
            <person name="Faoro H."/>
            <person name="Cruz L.M."/>
            <person name="Battistoni F."/>
            <person name="De Souza E."/>
            <person name="Pedrosa F."/>
            <person name="Chen W.-M."/>
            <person name="Poole P.S."/>
            <person name="Dixon R.A."/>
            <person name="James E.K."/>
        </authorList>
    </citation>
    <scope>NUCLEOTIDE SEQUENCE</scope>
    <source>
        <strain evidence="13">U120</strain>
    </source>
</reference>
<dbReference type="PANTHER" id="PTHR43047:SF9">
    <property type="entry name" value="HISTIDINE KINASE"/>
    <property type="match status" value="1"/>
</dbReference>
<sequence length="632" mass="68223">MLVAVLPTLVLAIVLTAFYTGSRVTDHREAHLARGQAFARQLAAASEYAVFSGNRESLRRLAGAMLAETDVLGVMIIDRNGDALARSGRLDATLPLPRRTAWTPGLVTASGTLRVIEPVLPTSLDLDDGFNGAALDPPSGAKPPPALGTVVVDISRAQLNARQNELLITGSTAILMVLIGSLVLAHYMSRGVTGPIRRVASAVERIGRGQFSARLSGIGGGTLRTLADGVNQMAAKLASAHEDMSRQIADATAELRARKDEAERATLSKSRFLAAASHDLRQPMHALGLFIAELSQHTHAPASRRLVERIAASAEAMENLLDSLLDISKLDAGVLEPHISSFPLQPVLDRIAAEQRPRADTQDLLLRTRPTPLWVESDPVLFERIIGNLVSNAVRYTRKGRVLIACRRRGERVRIEVRDSGVGIAADAQEIIFQEFIQLDNPARSRDKGLGLGLAIVRRLTDLLGHRLAVRSRPGRGSVFAIEVPLTQPVEYAEPGETRRQPGDLAGVRVALVDDDPLAQAGMRSLLTSWGCEVSAGSDIESVLEALARSGDEPQLIISDYRLHPTSNGIDAIRMTRARYGENLPAALISGDTAPETLRLAQAEGLALLHKPVRPARLRALLNRLSHPERDF</sequence>
<dbReference type="InterPro" id="IPR003660">
    <property type="entry name" value="HAMP_dom"/>
</dbReference>
<protein>
    <recommendedName>
        <fullName evidence="3">histidine kinase</fullName>
        <ecNumber evidence="3">2.7.13.3</ecNumber>
    </recommendedName>
</protein>
<dbReference type="Pfam" id="PF00512">
    <property type="entry name" value="HisKA"/>
    <property type="match status" value="1"/>
</dbReference>
<keyword evidence="14" id="KW-1185">Reference proteome</keyword>
<keyword evidence="8" id="KW-0175">Coiled coil</keyword>
<evidence type="ECO:0000256" key="7">
    <source>
        <dbReference type="PROSITE-ProRule" id="PRU00169"/>
    </source>
</evidence>
<dbReference type="InterPro" id="IPR036890">
    <property type="entry name" value="HATPase_C_sf"/>
</dbReference>
<evidence type="ECO:0000313" key="13">
    <source>
        <dbReference type="EMBL" id="NMF91847.1"/>
    </source>
</evidence>
<comment type="caution">
    <text evidence="13">The sequence shown here is derived from an EMBL/GenBank/DDBJ whole genome shotgun (WGS) entry which is preliminary data.</text>
</comment>
<dbReference type="Pfam" id="PF02518">
    <property type="entry name" value="HATPase_c"/>
    <property type="match status" value="1"/>
</dbReference>
<dbReference type="Gene3D" id="3.30.565.10">
    <property type="entry name" value="Histidine kinase-like ATPase, C-terminal domain"/>
    <property type="match status" value="1"/>
</dbReference>
<organism evidence="13 14">
    <name type="scientific">Aromatoleum buckelii</name>
    <dbReference type="NCBI Taxonomy" id="200254"/>
    <lineage>
        <taxon>Bacteria</taxon>
        <taxon>Pseudomonadati</taxon>
        <taxon>Pseudomonadota</taxon>
        <taxon>Betaproteobacteria</taxon>
        <taxon>Rhodocyclales</taxon>
        <taxon>Rhodocyclaceae</taxon>
        <taxon>Aromatoleum</taxon>
    </lineage>
</organism>